<sequence length="218" mass="23974">MKIISPSLLNSDTYQIKEQFEALEKCGINYIHIDITDGHFVPMISFGANTVKDLRKHTDFVLDCHLMVENPENLIPVIAAAGADIITVHTEATKHIYRSIQTIKKCGKKAGIAINPGTPVSMIKEILPMADLVLCMTTNPGVFGESFIPSVADKVKNLCELREQKGYSYQIQVDGSINDQTAIVCKKAGADIFVSGSYIFGGNIEERIHKIMDAGEEM</sequence>
<feature type="binding site" evidence="14">
    <location>
        <begin position="141"/>
        <end position="144"/>
    </location>
    <ligand>
        <name>substrate</name>
    </ligand>
</feature>
<dbReference type="Pfam" id="PF00834">
    <property type="entry name" value="Ribul_P_3_epim"/>
    <property type="match status" value="1"/>
</dbReference>
<evidence type="ECO:0000256" key="4">
    <source>
        <dbReference type="ARBA" id="ARBA00001947"/>
    </source>
</evidence>
<dbReference type="GO" id="GO:0046872">
    <property type="term" value="F:metal ion binding"/>
    <property type="evidence" value="ECO:0007669"/>
    <property type="project" value="UniProtKB-KW"/>
</dbReference>
<dbReference type="EMBL" id="CP012098">
    <property type="protein sequence ID" value="AQP38675.1"/>
    <property type="molecule type" value="Genomic_DNA"/>
</dbReference>
<comment type="cofactor">
    <cofactor evidence="2">
        <name>Mn(2+)</name>
        <dbReference type="ChEBI" id="CHEBI:29035"/>
    </cofactor>
</comment>
<dbReference type="EC" id="5.1.3.1" evidence="7 10"/>
<dbReference type="GO" id="GO:0005975">
    <property type="term" value="P:carbohydrate metabolic process"/>
    <property type="evidence" value="ECO:0007669"/>
    <property type="project" value="InterPro"/>
</dbReference>
<name>A0A1Q2C4P6_ANAHA</name>
<dbReference type="NCBIfam" id="TIGR01163">
    <property type="entry name" value="rpe"/>
    <property type="match status" value="1"/>
</dbReference>
<dbReference type="Gene3D" id="3.20.20.70">
    <property type="entry name" value="Aldolase class I"/>
    <property type="match status" value="1"/>
</dbReference>
<dbReference type="GO" id="GO:0006098">
    <property type="term" value="P:pentose-phosphate shunt"/>
    <property type="evidence" value="ECO:0007669"/>
    <property type="project" value="UniProtKB-UniRule"/>
</dbReference>
<keyword evidence="13" id="KW-0464">Manganese</keyword>
<feature type="binding site" evidence="13">
    <location>
        <position position="32"/>
    </location>
    <ligand>
        <name>a divalent metal cation</name>
        <dbReference type="ChEBI" id="CHEBI:60240"/>
    </ligand>
</feature>
<evidence type="ECO:0000256" key="3">
    <source>
        <dbReference type="ARBA" id="ARBA00001941"/>
    </source>
</evidence>
<comment type="cofactor">
    <cofactor evidence="5">
        <name>Fe(2+)</name>
        <dbReference type="ChEBI" id="CHEBI:29033"/>
    </cofactor>
</comment>
<comment type="cofactor">
    <cofactor evidence="3">
        <name>Co(2+)</name>
        <dbReference type="ChEBI" id="CHEBI:48828"/>
    </cofactor>
</comment>
<dbReference type="RefSeq" id="WP_077325572.1">
    <property type="nucleotide sequence ID" value="NZ_CP012098.1"/>
</dbReference>
<dbReference type="FunFam" id="3.20.20.70:FF:000004">
    <property type="entry name" value="Ribulose-phosphate 3-epimerase"/>
    <property type="match status" value="1"/>
</dbReference>
<feature type="binding site" evidence="13">
    <location>
        <position position="65"/>
    </location>
    <ligand>
        <name>a divalent metal cation</name>
        <dbReference type="ChEBI" id="CHEBI:60240"/>
    </ligand>
</feature>
<reference evidence="15 16" key="1">
    <citation type="journal article" date="2016" name="Sci. Rep.">
        <title>Accelerated dysbiosis of gut microbiota during aggravation of DSS-induced colitis by a butyrate-producing bacterium.</title>
        <authorList>
            <person name="Zhang Q."/>
            <person name="Wu Y."/>
            <person name="Wang J."/>
            <person name="Wu G."/>
            <person name="Long W."/>
            <person name="Xue Z."/>
            <person name="Wang L."/>
            <person name="Zhang X."/>
            <person name="Pang X."/>
            <person name="Zhao Y."/>
            <person name="Zhao L."/>
            <person name="Zhang C."/>
        </authorList>
    </citation>
    <scope>NUCLEOTIDE SEQUENCE [LARGE SCALE GENOMIC DNA]</scope>
    <source>
        <strain evidence="15 16">BPB5</strain>
    </source>
</reference>
<comment type="cofactor">
    <cofactor evidence="13">
        <name>a divalent metal cation</name>
        <dbReference type="ChEBI" id="CHEBI:60240"/>
    </cofactor>
    <text evidence="13">Binds 1 divalent metal cation per subunit.</text>
</comment>
<dbReference type="PANTHER" id="PTHR11749">
    <property type="entry name" value="RIBULOSE-5-PHOSPHATE-3-EPIMERASE"/>
    <property type="match status" value="1"/>
</dbReference>
<organism evidence="15 16">
    <name type="scientific">Anaerostipes hadrus</name>
    <dbReference type="NCBI Taxonomy" id="649756"/>
    <lineage>
        <taxon>Bacteria</taxon>
        <taxon>Bacillati</taxon>
        <taxon>Bacillota</taxon>
        <taxon>Clostridia</taxon>
        <taxon>Lachnospirales</taxon>
        <taxon>Lachnospiraceae</taxon>
        <taxon>Anaerostipes</taxon>
    </lineage>
</organism>
<evidence type="ECO:0000313" key="15">
    <source>
        <dbReference type="EMBL" id="AQP38675.1"/>
    </source>
</evidence>
<evidence type="ECO:0000256" key="10">
    <source>
        <dbReference type="NCBIfam" id="TIGR01163"/>
    </source>
</evidence>
<keyword evidence="13" id="KW-0862">Zinc</keyword>
<comment type="cofactor">
    <cofactor evidence="4">
        <name>Zn(2+)</name>
        <dbReference type="ChEBI" id="CHEBI:29105"/>
    </cofactor>
</comment>
<dbReference type="InterPro" id="IPR026019">
    <property type="entry name" value="Ribul_P_3_epim"/>
</dbReference>
<evidence type="ECO:0000256" key="6">
    <source>
        <dbReference type="ARBA" id="ARBA00009541"/>
    </source>
</evidence>
<evidence type="ECO:0000256" key="5">
    <source>
        <dbReference type="ARBA" id="ARBA00001954"/>
    </source>
</evidence>
<evidence type="ECO:0000256" key="9">
    <source>
        <dbReference type="ARBA" id="ARBA00023235"/>
    </source>
</evidence>
<dbReference type="InterPro" id="IPR013785">
    <property type="entry name" value="Aldolase_TIM"/>
</dbReference>
<feature type="active site" description="Proton acceptor" evidence="12">
    <location>
        <position position="34"/>
    </location>
</feature>
<dbReference type="SUPFAM" id="SSF51366">
    <property type="entry name" value="Ribulose-phoshate binding barrel"/>
    <property type="match status" value="1"/>
</dbReference>
<dbReference type="GO" id="GO:0004750">
    <property type="term" value="F:D-ribulose-phosphate 3-epimerase activity"/>
    <property type="evidence" value="ECO:0007669"/>
    <property type="project" value="UniProtKB-UniRule"/>
</dbReference>
<evidence type="ECO:0000256" key="7">
    <source>
        <dbReference type="ARBA" id="ARBA00013188"/>
    </source>
</evidence>
<evidence type="ECO:0000256" key="14">
    <source>
        <dbReference type="PIRSR" id="PIRSR001461-3"/>
    </source>
</evidence>
<evidence type="ECO:0000256" key="11">
    <source>
        <dbReference type="PIRNR" id="PIRNR001461"/>
    </source>
</evidence>
<feature type="binding site" evidence="13">
    <location>
        <position position="34"/>
    </location>
    <ligand>
        <name>a divalent metal cation</name>
        <dbReference type="ChEBI" id="CHEBI:60240"/>
    </ligand>
</feature>
<evidence type="ECO:0000313" key="16">
    <source>
        <dbReference type="Proteomes" id="UP000188159"/>
    </source>
</evidence>
<proteinExistence type="inferred from homology"/>
<dbReference type="PIRSF" id="PIRSF001461">
    <property type="entry name" value="RPE"/>
    <property type="match status" value="1"/>
</dbReference>
<protein>
    <recommendedName>
        <fullName evidence="7 10">Ribulose-phosphate 3-epimerase</fullName>
        <ecNumber evidence="7 10">5.1.3.1</ecNumber>
    </recommendedName>
</protein>
<keyword evidence="11" id="KW-0119">Carbohydrate metabolism</keyword>
<dbReference type="NCBIfam" id="NF004076">
    <property type="entry name" value="PRK05581.1-4"/>
    <property type="match status" value="1"/>
</dbReference>
<feature type="binding site" evidence="14">
    <location>
        <position position="7"/>
    </location>
    <ligand>
        <name>substrate</name>
    </ligand>
</feature>
<keyword evidence="8 13" id="KW-0479">Metal-binding</keyword>
<accession>A0A1Q2C4P6</accession>
<gene>
    <name evidence="15" type="ORF">DO83_03075</name>
</gene>
<evidence type="ECO:0000256" key="8">
    <source>
        <dbReference type="ARBA" id="ARBA00022723"/>
    </source>
</evidence>
<feature type="active site" description="Proton donor" evidence="12">
    <location>
        <position position="174"/>
    </location>
</feature>
<evidence type="ECO:0000256" key="1">
    <source>
        <dbReference type="ARBA" id="ARBA00001782"/>
    </source>
</evidence>
<dbReference type="AlphaFoldDB" id="A0A1Q2C4P6"/>
<evidence type="ECO:0000256" key="12">
    <source>
        <dbReference type="PIRSR" id="PIRSR001461-1"/>
    </source>
</evidence>
<dbReference type="InterPro" id="IPR011060">
    <property type="entry name" value="RibuloseP-bd_barrel"/>
</dbReference>
<evidence type="ECO:0000256" key="2">
    <source>
        <dbReference type="ARBA" id="ARBA00001936"/>
    </source>
</evidence>
<feature type="binding site" evidence="14">
    <location>
        <position position="65"/>
    </location>
    <ligand>
        <name>substrate</name>
    </ligand>
</feature>
<dbReference type="GO" id="GO:0005737">
    <property type="term" value="C:cytoplasm"/>
    <property type="evidence" value="ECO:0007669"/>
    <property type="project" value="UniProtKB-ARBA"/>
</dbReference>
<comment type="similarity">
    <text evidence="6 11">Belongs to the ribulose-phosphate 3-epimerase family.</text>
</comment>
<dbReference type="CDD" id="cd00429">
    <property type="entry name" value="RPE"/>
    <property type="match status" value="1"/>
</dbReference>
<keyword evidence="13" id="KW-0170">Cobalt</keyword>
<keyword evidence="9 11" id="KW-0413">Isomerase</keyword>
<feature type="binding site" evidence="13">
    <location>
        <position position="174"/>
    </location>
    <ligand>
        <name>a divalent metal cation</name>
        <dbReference type="ChEBI" id="CHEBI:60240"/>
    </ligand>
</feature>
<comment type="catalytic activity">
    <reaction evidence="1 11">
        <text>D-ribulose 5-phosphate = D-xylulose 5-phosphate</text>
        <dbReference type="Rhea" id="RHEA:13677"/>
        <dbReference type="ChEBI" id="CHEBI:57737"/>
        <dbReference type="ChEBI" id="CHEBI:58121"/>
        <dbReference type="EC" id="5.1.3.1"/>
    </reaction>
</comment>
<dbReference type="InterPro" id="IPR000056">
    <property type="entry name" value="Ribul_P_3_epim-like"/>
</dbReference>
<feature type="binding site" evidence="14">
    <location>
        <begin position="196"/>
        <end position="197"/>
    </location>
    <ligand>
        <name>substrate</name>
    </ligand>
</feature>
<dbReference type="Proteomes" id="UP000188159">
    <property type="component" value="Chromosome"/>
</dbReference>
<evidence type="ECO:0000256" key="13">
    <source>
        <dbReference type="PIRSR" id="PIRSR001461-2"/>
    </source>
</evidence>